<dbReference type="SUPFAM" id="SSF74788">
    <property type="entry name" value="Cullin repeat-like"/>
    <property type="match status" value="1"/>
</dbReference>
<dbReference type="SUPFAM" id="SSF50729">
    <property type="entry name" value="PH domain-like"/>
    <property type="match status" value="1"/>
</dbReference>
<evidence type="ECO:0000256" key="5">
    <source>
        <dbReference type="HAMAP-Rule" id="MF_03225"/>
    </source>
</evidence>
<dbReference type="AlphaFoldDB" id="A0A815L2N4"/>
<evidence type="ECO:0000256" key="1">
    <source>
        <dbReference type="ARBA" id="ARBA00002660"/>
    </source>
</evidence>
<gene>
    <name evidence="7" type="ORF">XAT740_LOCUS33962</name>
</gene>
<dbReference type="PROSITE" id="PS50003">
    <property type="entry name" value="PH_DOMAIN"/>
    <property type="match status" value="1"/>
</dbReference>
<comment type="subcellular location">
    <subcellularLocation>
        <location evidence="3">Cell projection</location>
        <location evidence="3">Growth cone</location>
    </subcellularLocation>
    <subcellularLocation>
        <location evidence="2">Cytoplasm</location>
        <location evidence="2">Perinuclear region</location>
    </subcellularLocation>
</comment>
<evidence type="ECO:0000313" key="8">
    <source>
        <dbReference type="Proteomes" id="UP000663828"/>
    </source>
</evidence>
<dbReference type="SUPFAM" id="SSF51419">
    <property type="entry name" value="PLP-binding barrel"/>
    <property type="match status" value="1"/>
</dbReference>
<dbReference type="InterPro" id="IPR011993">
    <property type="entry name" value="PH-like_dom_sf"/>
</dbReference>
<evidence type="ECO:0000256" key="3">
    <source>
        <dbReference type="ARBA" id="ARBA00004624"/>
    </source>
</evidence>
<dbReference type="EMBL" id="CAJNOR010003282">
    <property type="protein sequence ID" value="CAF1397715.1"/>
    <property type="molecule type" value="Genomic_DNA"/>
</dbReference>
<proteinExistence type="inferred from homology"/>
<evidence type="ECO:0000256" key="2">
    <source>
        <dbReference type="ARBA" id="ARBA00004556"/>
    </source>
</evidence>
<dbReference type="InterPro" id="IPR011078">
    <property type="entry name" value="PyrdxlP_homeostasis"/>
</dbReference>
<sequence length="929" mass="108478">MSELTSRLNLILQRISELHPHTRRPVRLVAISKTKPVEDIVELYQAGQRYFGENYAEELEKKSNDKLIRTHCPDIRWHFVGHLQRKKVPRFLTRVANLDCIQTVDSIELAERLNFILQQNARKLNVLIQINTSNEKQKYGIEPKQFLSLYNFIEKNCPTLNCQGLMTIGSMSNVQSENDQDFQVLIQCRKDLCEKSNRTFDDVELSMGMSHDYERAIQAGSTIVRVGSSIFGARLEMEYSDADPSFRARFVEPKFDPNLFIQSIASQSIGSEGLVNMKRRMYLISSEAKTDLKYNAFRNHTKFIETAKQVAALESEVYQLQSLLADEKQLLSTVKESLTIEAKSDSSATLETDACQSLLRHCQSLDLVSANPDRRLIYSGKLLEVKLDPSTKVPSSSHTTQPCYGLLCTDCFVIAKSSNIRTATAYDVDQVIKLQRNSLNTSDNDAHKQYSSSSVRIINVKDDVLRNAFTIQYNTDTITMMCESAQIKKNWIELFESLFYTRMRRLSRIASFQTEQEQVFQEEFFAEDWITTTEENLTILLAERNLQQALKLILQARKYAKDFLSQHKQQSLPFVDDYIKNIQEKEQDLRRIVEKEILSMCEHGCSTNLLKHYYQRIEILKQLGYVPKACDLFFTIQFSLMKNTLKQTKIEELNVVFVENFANTFFTRLVDSYYEFVQIFKDQRSTFTKFIVWMSNEIEKLITILHNQQYIGTKNFTFSMRNIDILFTKAEEFSVKLIDVKFILEEQLEQILTQIIRSQKEFIIDSLRQRHRDEKWIPVTFQTHDRLNQLFYEFHELGIEGNTLLEPFIIEEQTSDVLQIDLAPSTLQFTKAYLTFARDLFKVYYTSINYAIVEALVELIKLHLKYYERTLKKTNDMNLKKFIMKNVEFSLNYLFRYVEELYTPKIGIATKHLTKVYGKLNKLRNLAEA</sequence>
<evidence type="ECO:0000259" key="6">
    <source>
        <dbReference type="PROSITE" id="PS50003"/>
    </source>
</evidence>
<comment type="function">
    <text evidence="1">Component of the exocyst complex involved in the docking of exocytic vesicles with fusion sites on the plasma membrane.</text>
</comment>
<keyword evidence="4 5" id="KW-0663">Pyridoxal phosphate</keyword>
<protein>
    <recommendedName>
        <fullName evidence="5">Pyridoxal phosphate homeostasis protein</fullName>
        <shortName evidence="5">PLP homeostasis protein</shortName>
    </recommendedName>
</protein>
<dbReference type="Gene3D" id="2.30.29.30">
    <property type="entry name" value="Pleckstrin-homology domain (PH domain)/Phosphotyrosine-binding domain (PTB)"/>
    <property type="match status" value="1"/>
</dbReference>
<dbReference type="Pfam" id="PF01168">
    <property type="entry name" value="Ala_racemase_N"/>
    <property type="match status" value="1"/>
</dbReference>
<dbReference type="FunFam" id="3.20.20.10:FF:000018">
    <property type="entry name" value="Pyridoxal phosphate homeostasis protein"/>
    <property type="match status" value="1"/>
</dbReference>
<dbReference type="Pfam" id="PF16528">
    <property type="entry name" value="Exo84_C"/>
    <property type="match status" value="1"/>
</dbReference>
<dbReference type="InterPro" id="IPR001608">
    <property type="entry name" value="Ala_racemase_N"/>
</dbReference>
<dbReference type="GO" id="GO:0030170">
    <property type="term" value="F:pyridoxal phosphate binding"/>
    <property type="evidence" value="ECO:0007669"/>
    <property type="project" value="UniProtKB-UniRule"/>
</dbReference>
<dbReference type="InterPro" id="IPR032403">
    <property type="entry name" value="Exo84_C"/>
</dbReference>
<dbReference type="InterPro" id="IPR001849">
    <property type="entry name" value="PH_domain"/>
</dbReference>
<dbReference type="CDD" id="cd06822">
    <property type="entry name" value="PLPDE_III_YBL036c_euk"/>
    <property type="match status" value="1"/>
</dbReference>
<evidence type="ECO:0000313" key="7">
    <source>
        <dbReference type="EMBL" id="CAF1397715.1"/>
    </source>
</evidence>
<comment type="function">
    <text evidence="5">Pyridoxal 5'-phosphate (PLP)-binding protein, which may be involved in intracellular homeostatic regulation of pyridoxal 5'-phosphate (PLP), the active form of vitamin B6.</text>
</comment>
<organism evidence="7 8">
    <name type="scientific">Adineta ricciae</name>
    <name type="common">Rotifer</name>
    <dbReference type="NCBI Taxonomy" id="249248"/>
    <lineage>
        <taxon>Eukaryota</taxon>
        <taxon>Metazoa</taxon>
        <taxon>Spiralia</taxon>
        <taxon>Gnathifera</taxon>
        <taxon>Rotifera</taxon>
        <taxon>Eurotatoria</taxon>
        <taxon>Bdelloidea</taxon>
        <taxon>Adinetida</taxon>
        <taxon>Adinetidae</taxon>
        <taxon>Adineta</taxon>
    </lineage>
</organism>
<dbReference type="GO" id="GO:0030426">
    <property type="term" value="C:growth cone"/>
    <property type="evidence" value="ECO:0007669"/>
    <property type="project" value="UniProtKB-SubCell"/>
</dbReference>
<feature type="domain" description="PH" evidence="6">
    <location>
        <begin position="375"/>
        <end position="500"/>
    </location>
</feature>
<dbReference type="InterPro" id="IPR016159">
    <property type="entry name" value="Cullin_repeat-like_dom_sf"/>
</dbReference>
<dbReference type="NCBIfam" id="TIGR00044">
    <property type="entry name" value="YggS family pyridoxal phosphate-dependent enzyme"/>
    <property type="match status" value="1"/>
</dbReference>
<dbReference type="PANTHER" id="PTHR10146:SF14">
    <property type="entry name" value="PYRIDOXAL PHOSPHATE HOMEOSTASIS PROTEIN"/>
    <property type="match status" value="1"/>
</dbReference>
<reference evidence="7" key="1">
    <citation type="submission" date="2021-02" db="EMBL/GenBank/DDBJ databases">
        <authorList>
            <person name="Nowell W R."/>
        </authorList>
    </citation>
    <scope>NUCLEOTIDE SEQUENCE</scope>
</reference>
<accession>A0A815L2N4</accession>
<comment type="caution">
    <text evidence="7">The sequence shown here is derived from an EMBL/GenBank/DDBJ whole genome shotgun (WGS) entry which is preliminary data.</text>
</comment>
<comment type="similarity">
    <text evidence="5">Belongs to the pyridoxal phosphate-binding protein YggS/PROSC family.</text>
</comment>
<name>A0A815L2N4_ADIRI</name>
<dbReference type="GO" id="GO:0048471">
    <property type="term" value="C:perinuclear region of cytoplasm"/>
    <property type="evidence" value="ECO:0007669"/>
    <property type="project" value="UniProtKB-SubCell"/>
</dbReference>
<dbReference type="PANTHER" id="PTHR10146">
    <property type="entry name" value="PROLINE SYNTHETASE CO-TRANSCRIBED BACTERIAL HOMOLOG PROTEIN"/>
    <property type="match status" value="1"/>
</dbReference>
<dbReference type="Pfam" id="PF08700">
    <property type="entry name" value="VPS51_Exo84_N"/>
    <property type="match status" value="1"/>
</dbReference>
<evidence type="ECO:0000256" key="4">
    <source>
        <dbReference type="ARBA" id="ARBA00022898"/>
    </source>
</evidence>
<dbReference type="InterPro" id="IPR029066">
    <property type="entry name" value="PLP-binding_barrel"/>
</dbReference>
<dbReference type="Proteomes" id="UP000663828">
    <property type="component" value="Unassembled WGS sequence"/>
</dbReference>
<dbReference type="InterPro" id="IPR042560">
    <property type="entry name" value="Exo84_C_2"/>
</dbReference>
<keyword evidence="8" id="KW-1185">Reference proteome</keyword>
<dbReference type="HAMAP" id="MF_02087">
    <property type="entry name" value="PLP_homeostasis"/>
    <property type="match status" value="1"/>
</dbReference>
<feature type="modified residue" description="N6-(pyridoxal phosphate)lysine" evidence="5">
    <location>
        <position position="33"/>
    </location>
</feature>
<dbReference type="Gene3D" id="3.20.20.10">
    <property type="entry name" value="Alanine racemase"/>
    <property type="match status" value="1"/>
</dbReference>
<dbReference type="SMART" id="SM00233">
    <property type="entry name" value="PH"/>
    <property type="match status" value="1"/>
</dbReference>
<dbReference type="Gene3D" id="1.20.58.1220">
    <property type="entry name" value="Exo84p, C-terminal helical domain"/>
    <property type="match status" value="1"/>
</dbReference>